<keyword evidence="1" id="KW-0472">Membrane</keyword>
<evidence type="ECO:0000313" key="2">
    <source>
        <dbReference type="EMBL" id="MEQ2171920.1"/>
    </source>
</evidence>
<accession>A0ABV0NKJ7</accession>
<reference evidence="2 3" key="1">
    <citation type="submission" date="2021-06" db="EMBL/GenBank/DDBJ databases">
        <authorList>
            <person name="Palmer J.M."/>
        </authorList>
    </citation>
    <scope>NUCLEOTIDE SEQUENCE [LARGE SCALE GENOMIC DNA]</scope>
    <source>
        <strain evidence="2 3">GA_2019</strain>
        <tissue evidence="2">Muscle</tissue>
    </source>
</reference>
<keyword evidence="3" id="KW-1185">Reference proteome</keyword>
<keyword evidence="1" id="KW-0812">Transmembrane</keyword>
<feature type="non-terminal residue" evidence="2">
    <location>
        <position position="1"/>
    </location>
</feature>
<evidence type="ECO:0000256" key="1">
    <source>
        <dbReference type="SAM" id="Phobius"/>
    </source>
</evidence>
<organism evidence="2 3">
    <name type="scientific">Goodea atripinnis</name>
    <dbReference type="NCBI Taxonomy" id="208336"/>
    <lineage>
        <taxon>Eukaryota</taxon>
        <taxon>Metazoa</taxon>
        <taxon>Chordata</taxon>
        <taxon>Craniata</taxon>
        <taxon>Vertebrata</taxon>
        <taxon>Euteleostomi</taxon>
        <taxon>Actinopterygii</taxon>
        <taxon>Neopterygii</taxon>
        <taxon>Teleostei</taxon>
        <taxon>Neoteleostei</taxon>
        <taxon>Acanthomorphata</taxon>
        <taxon>Ovalentaria</taxon>
        <taxon>Atherinomorphae</taxon>
        <taxon>Cyprinodontiformes</taxon>
        <taxon>Goodeidae</taxon>
        <taxon>Goodea</taxon>
    </lineage>
</organism>
<dbReference type="EMBL" id="JAHRIO010041139">
    <property type="protein sequence ID" value="MEQ2171920.1"/>
    <property type="molecule type" value="Genomic_DNA"/>
</dbReference>
<name>A0ABV0NKJ7_9TELE</name>
<protein>
    <submittedName>
        <fullName evidence="2">Uncharacterized protein</fullName>
    </submittedName>
</protein>
<gene>
    <name evidence="2" type="ORF">GOODEAATRI_015583</name>
</gene>
<proteinExistence type="predicted"/>
<feature type="transmembrane region" description="Helical" evidence="1">
    <location>
        <begin position="40"/>
        <end position="61"/>
    </location>
</feature>
<sequence length="64" mass="7233">VKQAFDYAYVVLGHAVSHIAKEYPNNENESSPQQILFQHLFSTPISGFVSFLPAIAIFHILQRC</sequence>
<keyword evidence="1" id="KW-1133">Transmembrane helix</keyword>
<dbReference type="Proteomes" id="UP001476798">
    <property type="component" value="Unassembled WGS sequence"/>
</dbReference>
<feature type="non-terminal residue" evidence="2">
    <location>
        <position position="64"/>
    </location>
</feature>
<evidence type="ECO:0000313" key="3">
    <source>
        <dbReference type="Proteomes" id="UP001476798"/>
    </source>
</evidence>
<comment type="caution">
    <text evidence="2">The sequence shown here is derived from an EMBL/GenBank/DDBJ whole genome shotgun (WGS) entry which is preliminary data.</text>
</comment>